<feature type="region of interest" description="Disordered" evidence="1">
    <location>
        <begin position="1"/>
        <end position="44"/>
    </location>
</feature>
<dbReference type="AlphaFoldDB" id="A0A914BJ61"/>
<dbReference type="Proteomes" id="UP000887568">
    <property type="component" value="Unplaced"/>
</dbReference>
<feature type="compositionally biased region" description="Low complexity" evidence="1">
    <location>
        <begin position="126"/>
        <end position="140"/>
    </location>
</feature>
<feature type="compositionally biased region" description="Basic residues" evidence="1">
    <location>
        <begin position="303"/>
        <end position="312"/>
    </location>
</feature>
<dbReference type="OrthoDB" id="10418690at2759"/>
<feature type="compositionally biased region" description="Pro residues" evidence="1">
    <location>
        <begin position="113"/>
        <end position="125"/>
    </location>
</feature>
<reference evidence="2" key="1">
    <citation type="submission" date="2022-11" db="UniProtKB">
        <authorList>
            <consortium name="EnsemblMetazoa"/>
        </authorList>
    </citation>
    <scope>IDENTIFICATION</scope>
</reference>
<organism evidence="2 3">
    <name type="scientific">Patiria miniata</name>
    <name type="common">Bat star</name>
    <name type="synonym">Asterina miniata</name>
    <dbReference type="NCBI Taxonomy" id="46514"/>
    <lineage>
        <taxon>Eukaryota</taxon>
        <taxon>Metazoa</taxon>
        <taxon>Echinodermata</taxon>
        <taxon>Eleutherozoa</taxon>
        <taxon>Asterozoa</taxon>
        <taxon>Asteroidea</taxon>
        <taxon>Valvatacea</taxon>
        <taxon>Valvatida</taxon>
        <taxon>Asterinidae</taxon>
        <taxon>Patiria</taxon>
    </lineage>
</organism>
<feature type="compositionally biased region" description="Basic and acidic residues" evidence="1">
    <location>
        <begin position="334"/>
        <end position="347"/>
    </location>
</feature>
<name>A0A914BJ61_PATMI</name>
<feature type="region of interest" description="Disordered" evidence="1">
    <location>
        <begin position="104"/>
        <end position="370"/>
    </location>
</feature>
<sequence length="445" mass="49455">MEGPLRFTTAMANTRPKPEKDPSVTAEEDATASRLPGGGFYDDSDAKLANRYEDRRLAMAIQGISLERCRTVAEIEHGKKTVQKGFHNILSQQQLLDVARADNVIGPRRRPPGETPQPARLPSPRRPLSSKSARASSSPRQHLYLSPSSPNFNPHSLDPHRSGRLSDPGPQRRLSPHLPEQRTRTYDGFHASRPLTSGGRRIGGAQHSGRSMQGAEPLGRGVGPTSKPYKPRDSYNRARTAPGVRRRSQNQSKPVPPGSNQIQSKPVQLHHSQHAPVQTGSAQHSADTDSTDTDDDDVDARVVKRNNPRQRSKSAFGIDQIHLISSSDEELDQDSLKDPAPRPRQRSDSIQGRPHTTASTQSRSRRELSRLTHIDAITAAEMALRRKMWLAKKESQNHSGDTVLQQKVQEFITKLDGDKKKGTQQLMMFQNEEKPTEEHFVLPAV</sequence>
<accession>A0A914BJ61</accession>
<dbReference type="EnsemblMetazoa" id="XM_038220385.1">
    <property type="protein sequence ID" value="XP_038076313.1"/>
    <property type="gene ID" value="LOC119744454"/>
</dbReference>
<dbReference type="OMA" id="KMWLAKK"/>
<protein>
    <submittedName>
        <fullName evidence="2">Uncharacterized protein</fullName>
    </submittedName>
</protein>
<proteinExistence type="predicted"/>
<dbReference type="RefSeq" id="XP_038076313.1">
    <property type="nucleotide sequence ID" value="XM_038220385.1"/>
</dbReference>
<keyword evidence="3" id="KW-1185">Reference proteome</keyword>
<feature type="compositionally biased region" description="Polar residues" evidence="1">
    <location>
        <begin position="249"/>
        <end position="266"/>
    </location>
</feature>
<feature type="compositionally biased region" description="Acidic residues" evidence="1">
    <location>
        <begin position="289"/>
        <end position="298"/>
    </location>
</feature>
<evidence type="ECO:0000313" key="3">
    <source>
        <dbReference type="Proteomes" id="UP000887568"/>
    </source>
</evidence>
<feature type="compositionally biased region" description="Polar residues" evidence="1">
    <location>
        <begin position="275"/>
        <end position="285"/>
    </location>
</feature>
<feature type="compositionally biased region" description="Polar residues" evidence="1">
    <location>
        <begin position="348"/>
        <end position="362"/>
    </location>
</feature>
<dbReference type="GeneID" id="119744454"/>
<evidence type="ECO:0000256" key="1">
    <source>
        <dbReference type="SAM" id="MobiDB-lite"/>
    </source>
</evidence>
<evidence type="ECO:0000313" key="2">
    <source>
        <dbReference type="EnsemblMetazoa" id="XP_038076313.1"/>
    </source>
</evidence>